<dbReference type="EMBL" id="BK032511">
    <property type="protein sequence ID" value="DAF44289.1"/>
    <property type="molecule type" value="Genomic_DNA"/>
</dbReference>
<reference evidence="1" key="1">
    <citation type="journal article" date="2021" name="Proc. Natl. Acad. Sci. U.S.A.">
        <title>A Catalog of Tens of Thousands of Viruses from Human Metagenomes Reveals Hidden Associations with Chronic Diseases.</title>
        <authorList>
            <person name="Tisza M.J."/>
            <person name="Buck C.B."/>
        </authorList>
    </citation>
    <scope>NUCLEOTIDE SEQUENCE</scope>
    <source>
        <strain evidence="1">Ct8Lf7</strain>
    </source>
</reference>
<protein>
    <submittedName>
        <fullName evidence="1">Uncharacterized protein</fullName>
    </submittedName>
</protein>
<name>A0A8S5S034_9CAUD</name>
<proteinExistence type="predicted"/>
<organism evidence="1">
    <name type="scientific">Podoviridae sp. ct8Lf7</name>
    <dbReference type="NCBI Taxonomy" id="2827723"/>
    <lineage>
        <taxon>Viruses</taxon>
        <taxon>Duplodnaviria</taxon>
        <taxon>Heunggongvirae</taxon>
        <taxon>Uroviricota</taxon>
        <taxon>Caudoviricetes</taxon>
    </lineage>
</organism>
<evidence type="ECO:0000313" key="1">
    <source>
        <dbReference type="EMBL" id="DAF44289.1"/>
    </source>
</evidence>
<accession>A0A8S5S034</accession>
<sequence length="80" mass="9824">MNKYDFNATLYISAKSSVVIGLRPVDYLYCENEDELRYEIINTLYEHFDSYSFTKVYDRELEWGYPQDFLDEWRRLKKSE</sequence>